<name>A0A162XAQ7_9FLAO</name>
<reference evidence="1 2" key="1">
    <citation type="submission" date="2016-01" db="EMBL/GenBank/DDBJ databases">
        <title>The draft genome sequence of Aquimarina sp. RZW4-3-2.</title>
        <authorList>
            <person name="Wang Y."/>
        </authorList>
    </citation>
    <scope>NUCLEOTIDE SEQUENCE [LARGE SCALE GENOMIC DNA]</scope>
    <source>
        <strain evidence="1 2">RZW4-3-2</strain>
    </source>
</reference>
<protein>
    <recommendedName>
        <fullName evidence="3">DUF2071 domain-containing protein</fullName>
    </recommendedName>
</protein>
<dbReference type="EMBL" id="LQRT01000050">
    <property type="protein sequence ID" value="KZS38524.1"/>
    <property type="molecule type" value="Genomic_DNA"/>
</dbReference>
<keyword evidence="2" id="KW-1185">Reference proteome</keyword>
<dbReference type="RefSeq" id="WP_066319022.1">
    <property type="nucleotide sequence ID" value="NZ_LQRT01000050.1"/>
</dbReference>
<evidence type="ECO:0008006" key="3">
    <source>
        <dbReference type="Google" id="ProtNLM"/>
    </source>
</evidence>
<dbReference type="Pfam" id="PF09844">
    <property type="entry name" value="DUF2071"/>
    <property type="match status" value="1"/>
</dbReference>
<dbReference type="InterPro" id="IPR018644">
    <property type="entry name" value="DUF2071"/>
</dbReference>
<dbReference type="Proteomes" id="UP000076715">
    <property type="component" value="Unassembled WGS sequence"/>
</dbReference>
<sequence>MTIREILNTVDHRPWKMPNEKWKFYQEWNNAIFLHWQVELSELKKFVPSELEIDLFDGKPWISVVAFTMEKIRPKNLPSFSPISNFDEINIRTYVKYNNKTGVYFLSIEGGKSLPCKIAKGMSELPYRFSKIKRTENQYESNNSEFNDKLNIQFGIGKETTEKTELEKWLTERYALFQGTEKSINEFEIHHLEWPINELELTNFEFNYPRFKNLIKNDPIKTQFSKGVKVLAWEKNKLATTRYM</sequence>
<dbReference type="PANTHER" id="PTHR39186:SF1">
    <property type="entry name" value="DUF2071 DOMAIN-CONTAINING PROTEIN"/>
    <property type="match status" value="1"/>
</dbReference>
<organism evidence="1 2">
    <name type="scientific">Aquimarina aggregata</name>
    <dbReference type="NCBI Taxonomy" id="1642818"/>
    <lineage>
        <taxon>Bacteria</taxon>
        <taxon>Pseudomonadati</taxon>
        <taxon>Bacteroidota</taxon>
        <taxon>Flavobacteriia</taxon>
        <taxon>Flavobacteriales</taxon>
        <taxon>Flavobacteriaceae</taxon>
        <taxon>Aquimarina</taxon>
    </lineage>
</organism>
<dbReference type="PANTHER" id="PTHR39186">
    <property type="entry name" value="DUF2071 FAMILY PROTEIN"/>
    <property type="match status" value="1"/>
</dbReference>
<accession>A0A162XAQ7</accession>
<dbReference type="SUPFAM" id="SSF160104">
    <property type="entry name" value="Acetoacetate decarboxylase-like"/>
    <property type="match status" value="1"/>
</dbReference>
<dbReference type="AlphaFoldDB" id="A0A162XAQ7"/>
<dbReference type="OrthoDB" id="1421826at2"/>
<dbReference type="InterPro" id="IPR023375">
    <property type="entry name" value="ADC_dom_sf"/>
</dbReference>
<gene>
    <name evidence="1" type="ORF">AWE51_25950</name>
</gene>
<evidence type="ECO:0000313" key="1">
    <source>
        <dbReference type="EMBL" id="KZS38524.1"/>
    </source>
</evidence>
<evidence type="ECO:0000313" key="2">
    <source>
        <dbReference type="Proteomes" id="UP000076715"/>
    </source>
</evidence>
<proteinExistence type="predicted"/>
<comment type="caution">
    <text evidence="1">The sequence shown here is derived from an EMBL/GenBank/DDBJ whole genome shotgun (WGS) entry which is preliminary data.</text>
</comment>